<dbReference type="PROSITE" id="PS50222">
    <property type="entry name" value="EF_HAND_2"/>
    <property type="match status" value="3"/>
</dbReference>
<keyword evidence="2" id="KW-0677">Repeat</keyword>
<feature type="domain" description="EF-hand" evidence="9">
    <location>
        <begin position="297"/>
        <end position="332"/>
    </location>
</feature>
<gene>
    <name evidence="10" type="ORF">MFLAVUS_010712</name>
</gene>
<dbReference type="SMART" id="SM00291">
    <property type="entry name" value="ZnF_ZZ"/>
    <property type="match status" value="1"/>
</dbReference>
<dbReference type="Gene3D" id="1.10.238.10">
    <property type="entry name" value="EF-hand"/>
    <property type="match status" value="2"/>
</dbReference>
<comment type="caution">
    <text evidence="10">The sequence shown here is derived from an EMBL/GenBank/DDBJ whole genome shotgun (WGS) entry which is preliminary data.</text>
</comment>
<name>A0ABP9ZDH4_9FUNG</name>
<dbReference type="SMART" id="SM00054">
    <property type="entry name" value="EFh"/>
    <property type="match status" value="3"/>
</dbReference>
<feature type="domain" description="EF-hand" evidence="9">
    <location>
        <begin position="505"/>
        <end position="540"/>
    </location>
</feature>
<dbReference type="InterPro" id="IPR002048">
    <property type="entry name" value="EF_hand_dom"/>
</dbReference>
<dbReference type="PRINTS" id="PR00450">
    <property type="entry name" value="RECOVERIN"/>
</dbReference>
<evidence type="ECO:0000256" key="1">
    <source>
        <dbReference type="ARBA" id="ARBA00022723"/>
    </source>
</evidence>
<dbReference type="PROSITE" id="PS00018">
    <property type="entry name" value="EF_HAND_1"/>
    <property type="match status" value="2"/>
</dbReference>
<evidence type="ECO:0000259" key="8">
    <source>
        <dbReference type="PROSITE" id="PS50135"/>
    </source>
</evidence>
<dbReference type="Proteomes" id="UP001473302">
    <property type="component" value="Unassembled WGS sequence"/>
</dbReference>
<proteinExistence type="predicted"/>
<dbReference type="PROSITE" id="PS50135">
    <property type="entry name" value="ZF_ZZ_2"/>
    <property type="match status" value="1"/>
</dbReference>
<evidence type="ECO:0000313" key="11">
    <source>
        <dbReference type="Proteomes" id="UP001473302"/>
    </source>
</evidence>
<feature type="domain" description="EF-hand" evidence="9">
    <location>
        <begin position="261"/>
        <end position="296"/>
    </location>
</feature>
<dbReference type="CDD" id="cd00051">
    <property type="entry name" value="EFh"/>
    <property type="match status" value="1"/>
</dbReference>
<keyword evidence="11" id="KW-1185">Reference proteome</keyword>
<keyword evidence="3 6" id="KW-0863">Zinc-finger</keyword>
<sequence>MALRISQAIIVLSGAVTGLAAIAALSYFQRRTDTSDTTRPNSQNSSTSDITSRGTSRLRRSRHVRIRRTNNTNTTNTSSAAEPEPVPVSVSETEEDIDNGKMLSFIKDWGDDDNKNLLNLLHAISENQSRKGGITCNKCNMSPIRGIRYKCANCVDFDLCEMCEGANSHINTHVFLKIRIPIPPLANPRSALLPAIYPGKHHNKPPIPAEKYRELQHSSHFDQVELEALYEQFKSLSTVDREEGGIDRETFEQCLGPLGLEKNLITERIFAFFDQDGDNIISFPEIVAGLSVLCKGNLDEKIEYAFKGYDLDEDGYISRDELYRMYKSYFYLSMELVRDVVSAMEDEMMDTFEFSASQPVSAAFNVAMPSTPSDRNNSDDDDDDNDDDNSNDEEGELIEAGPSTKDDDTTKTIKKRRYPVKEDHFLRQYAIEAEQTQAIANASESQIKDMTDNVLRSDSQRLSISKNLTDQDRLQFEEKRRKRELQGKKAWEEKFPIMETMSQGAINEMVDKTFKSIQTEREGFINFEEFKECVQTDSSIVSWFEALGTVF</sequence>
<dbReference type="InterPro" id="IPR018247">
    <property type="entry name" value="EF_Hand_1_Ca_BS"/>
</dbReference>
<feature type="region of interest" description="Disordered" evidence="7">
    <location>
        <begin position="32"/>
        <end position="94"/>
    </location>
</feature>
<evidence type="ECO:0000256" key="2">
    <source>
        <dbReference type="ARBA" id="ARBA00022737"/>
    </source>
</evidence>
<evidence type="ECO:0000256" key="4">
    <source>
        <dbReference type="ARBA" id="ARBA00022833"/>
    </source>
</evidence>
<organism evidence="10 11">
    <name type="scientific">Mucor flavus</name>
    <dbReference type="NCBI Taxonomy" id="439312"/>
    <lineage>
        <taxon>Eukaryota</taxon>
        <taxon>Fungi</taxon>
        <taxon>Fungi incertae sedis</taxon>
        <taxon>Mucoromycota</taxon>
        <taxon>Mucoromycotina</taxon>
        <taxon>Mucoromycetes</taxon>
        <taxon>Mucorales</taxon>
        <taxon>Mucorineae</taxon>
        <taxon>Mucoraceae</taxon>
        <taxon>Mucor</taxon>
    </lineage>
</organism>
<dbReference type="SUPFAM" id="SSF57850">
    <property type="entry name" value="RING/U-box"/>
    <property type="match status" value="1"/>
</dbReference>
<feature type="compositionally biased region" description="Low complexity" evidence="7">
    <location>
        <begin position="69"/>
        <end position="91"/>
    </location>
</feature>
<evidence type="ECO:0000256" key="5">
    <source>
        <dbReference type="ARBA" id="ARBA00022837"/>
    </source>
</evidence>
<keyword evidence="1" id="KW-0479">Metal-binding</keyword>
<dbReference type="SUPFAM" id="SSF47473">
    <property type="entry name" value="EF-hand"/>
    <property type="match status" value="1"/>
</dbReference>
<evidence type="ECO:0000313" key="10">
    <source>
        <dbReference type="EMBL" id="GAA5817170.1"/>
    </source>
</evidence>
<protein>
    <submittedName>
        <fullName evidence="10">Uncharacterized protein</fullName>
    </submittedName>
</protein>
<keyword evidence="5" id="KW-0106">Calcium</keyword>
<feature type="compositionally biased region" description="Basic residues" evidence="7">
    <location>
        <begin position="56"/>
        <end position="68"/>
    </location>
</feature>
<feature type="compositionally biased region" description="Acidic residues" evidence="7">
    <location>
        <begin position="379"/>
        <end position="397"/>
    </location>
</feature>
<dbReference type="InterPro" id="IPR043145">
    <property type="entry name" value="Znf_ZZ_sf"/>
</dbReference>
<dbReference type="InterPro" id="IPR011992">
    <property type="entry name" value="EF-hand-dom_pair"/>
</dbReference>
<reference evidence="10 11" key="1">
    <citation type="submission" date="2024-04" db="EMBL/GenBank/DDBJ databases">
        <title>genome sequences of Mucor flavus KT1a and Helicostylum pulchrum KT1b strains isolated from the surface of a dry-aged beef.</title>
        <authorList>
            <person name="Toyotome T."/>
            <person name="Hosono M."/>
            <person name="Torimaru M."/>
            <person name="Fukuda K."/>
            <person name="Mikami N."/>
        </authorList>
    </citation>
    <scope>NUCLEOTIDE SEQUENCE [LARGE SCALE GENOMIC DNA]</scope>
    <source>
        <strain evidence="10 11">KT1a</strain>
    </source>
</reference>
<evidence type="ECO:0000259" key="9">
    <source>
        <dbReference type="PROSITE" id="PS50222"/>
    </source>
</evidence>
<dbReference type="PANTHER" id="PTHR23056:SF110">
    <property type="entry name" value="CALMODULIN"/>
    <property type="match status" value="1"/>
</dbReference>
<evidence type="ECO:0000256" key="6">
    <source>
        <dbReference type="PROSITE-ProRule" id="PRU00228"/>
    </source>
</evidence>
<dbReference type="PANTHER" id="PTHR23056">
    <property type="entry name" value="CALCINEURIN B"/>
    <property type="match status" value="1"/>
</dbReference>
<dbReference type="InterPro" id="IPR000433">
    <property type="entry name" value="Znf_ZZ"/>
</dbReference>
<dbReference type="CDD" id="cd02340">
    <property type="entry name" value="ZZ_NBR1_like"/>
    <property type="match status" value="1"/>
</dbReference>
<feature type="region of interest" description="Disordered" evidence="7">
    <location>
        <begin position="366"/>
        <end position="416"/>
    </location>
</feature>
<evidence type="ECO:0000256" key="7">
    <source>
        <dbReference type="SAM" id="MobiDB-lite"/>
    </source>
</evidence>
<dbReference type="Gene3D" id="3.30.60.90">
    <property type="match status" value="1"/>
</dbReference>
<accession>A0ABP9ZDH4</accession>
<dbReference type="Pfam" id="PF13833">
    <property type="entry name" value="EF-hand_8"/>
    <property type="match status" value="1"/>
</dbReference>
<feature type="domain" description="ZZ-type" evidence="8">
    <location>
        <begin position="131"/>
        <end position="183"/>
    </location>
</feature>
<dbReference type="PROSITE" id="PS01357">
    <property type="entry name" value="ZF_ZZ_1"/>
    <property type="match status" value="1"/>
</dbReference>
<dbReference type="EMBL" id="BAABUK010000039">
    <property type="protein sequence ID" value="GAA5817170.1"/>
    <property type="molecule type" value="Genomic_DNA"/>
</dbReference>
<evidence type="ECO:0000256" key="3">
    <source>
        <dbReference type="ARBA" id="ARBA00022771"/>
    </source>
</evidence>
<feature type="compositionally biased region" description="Polar residues" evidence="7">
    <location>
        <begin position="37"/>
        <end position="50"/>
    </location>
</feature>
<dbReference type="InterPro" id="IPR045198">
    <property type="entry name" value="CNBL1-10"/>
</dbReference>
<keyword evidence="4" id="KW-0862">Zinc</keyword>
<dbReference type="Pfam" id="PF00569">
    <property type="entry name" value="ZZ"/>
    <property type="match status" value="1"/>
</dbReference>
<dbReference type="Pfam" id="PF13405">
    <property type="entry name" value="EF-hand_6"/>
    <property type="match status" value="1"/>
</dbReference>